<accession>A0A395U2M0</accession>
<dbReference type="Proteomes" id="UP000266701">
    <property type="component" value="Unassembled WGS sequence"/>
</dbReference>
<dbReference type="AlphaFoldDB" id="A0A395U2M0"/>
<evidence type="ECO:0000313" key="2">
    <source>
        <dbReference type="Proteomes" id="UP000266701"/>
    </source>
</evidence>
<organism evidence="1 2">
    <name type="scientific">Vibrio cholerae</name>
    <dbReference type="NCBI Taxonomy" id="666"/>
    <lineage>
        <taxon>Bacteria</taxon>
        <taxon>Pseudomonadati</taxon>
        <taxon>Pseudomonadota</taxon>
        <taxon>Gammaproteobacteria</taxon>
        <taxon>Vibrionales</taxon>
        <taxon>Vibrionaceae</taxon>
        <taxon>Vibrio</taxon>
    </lineage>
</organism>
<protein>
    <submittedName>
        <fullName evidence="1">Uncharacterized protein</fullName>
    </submittedName>
</protein>
<sequence>MPKYKPNGYVAVCQCGVTVGAIDLNRTDLKESGRILGRWIADGCELKPQFAGTWQANISSCQCEDN</sequence>
<name>A0A395U2M0_VIBCL</name>
<gene>
    <name evidence="1" type="ORF">BC353_09660</name>
</gene>
<comment type="caution">
    <text evidence="1">The sequence shown here is derived from an EMBL/GenBank/DDBJ whole genome shotgun (WGS) entry which is preliminary data.</text>
</comment>
<proteinExistence type="predicted"/>
<reference evidence="1 2" key="1">
    <citation type="journal article" date="2017" name="Emerg. Infect. Dis.">
        <title>Carbapenemase VCC-1-Producing Vibrio cholerae in Coastal Waters of Germany.</title>
        <authorList>
            <person name="Hammerl J.A."/>
            <person name="Jackel C."/>
            <person name="Bortolaia V."/>
            <person name="Schwartz K."/>
            <person name="Bier N."/>
            <person name="Hendriksen R.S."/>
            <person name="Guerra B."/>
            <person name="Strauch E."/>
        </authorList>
    </citation>
    <scope>NUCLEOTIDE SEQUENCE [LARGE SCALE GENOMIC DNA]</scope>
    <source>
        <strain evidence="1 2">VN-2825</strain>
    </source>
</reference>
<evidence type="ECO:0000313" key="1">
    <source>
        <dbReference type="EMBL" id="RGP89819.1"/>
    </source>
</evidence>
<dbReference type="EMBL" id="MCBA01000067">
    <property type="protein sequence ID" value="RGP89819.1"/>
    <property type="molecule type" value="Genomic_DNA"/>
</dbReference>